<keyword evidence="4 6" id="KW-0472">Membrane</keyword>
<keyword evidence="3 6" id="KW-1133">Transmembrane helix</keyword>
<feature type="chain" id="PRO_5017977152" description="WSC domain-containing protein" evidence="7">
    <location>
        <begin position="24"/>
        <end position="280"/>
    </location>
</feature>
<dbReference type="SMART" id="SM00321">
    <property type="entry name" value="WSC"/>
    <property type="match status" value="1"/>
</dbReference>
<dbReference type="Proteomes" id="UP000267821">
    <property type="component" value="Unassembled WGS sequence"/>
</dbReference>
<feature type="compositionally biased region" description="Polar residues" evidence="5">
    <location>
        <begin position="161"/>
        <end position="177"/>
    </location>
</feature>
<evidence type="ECO:0000256" key="1">
    <source>
        <dbReference type="ARBA" id="ARBA00004167"/>
    </source>
</evidence>
<organism evidence="9 10">
    <name type="scientific">Terfezia boudieri ATCC MYA-4762</name>
    <dbReference type="NCBI Taxonomy" id="1051890"/>
    <lineage>
        <taxon>Eukaryota</taxon>
        <taxon>Fungi</taxon>
        <taxon>Dikarya</taxon>
        <taxon>Ascomycota</taxon>
        <taxon>Pezizomycotina</taxon>
        <taxon>Pezizomycetes</taxon>
        <taxon>Pezizales</taxon>
        <taxon>Pezizaceae</taxon>
        <taxon>Terfezia</taxon>
    </lineage>
</organism>
<evidence type="ECO:0000313" key="10">
    <source>
        <dbReference type="Proteomes" id="UP000267821"/>
    </source>
</evidence>
<keyword evidence="2 6" id="KW-0812">Transmembrane</keyword>
<name>A0A3N4M701_9PEZI</name>
<dbReference type="GO" id="GO:0016020">
    <property type="term" value="C:membrane"/>
    <property type="evidence" value="ECO:0007669"/>
    <property type="project" value="UniProtKB-SubCell"/>
</dbReference>
<evidence type="ECO:0000256" key="6">
    <source>
        <dbReference type="SAM" id="Phobius"/>
    </source>
</evidence>
<proteinExistence type="predicted"/>
<feature type="domain" description="WSC" evidence="8">
    <location>
        <begin position="36"/>
        <end position="127"/>
    </location>
</feature>
<evidence type="ECO:0000256" key="7">
    <source>
        <dbReference type="SAM" id="SignalP"/>
    </source>
</evidence>
<reference evidence="9 10" key="1">
    <citation type="journal article" date="2018" name="Nat. Ecol. Evol.">
        <title>Pezizomycetes genomes reveal the molecular basis of ectomycorrhizal truffle lifestyle.</title>
        <authorList>
            <person name="Murat C."/>
            <person name="Payen T."/>
            <person name="Noel B."/>
            <person name="Kuo A."/>
            <person name="Morin E."/>
            <person name="Chen J."/>
            <person name="Kohler A."/>
            <person name="Krizsan K."/>
            <person name="Balestrini R."/>
            <person name="Da Silva C."/>
            <person name="Montanini B."/>
            <person name="Hainaut M."/>
            <person name="Levati E."/>
            <person name="Barry K.W."/>
            <person name="Belfiori B."/>
            <person name="Cichocki N."/>
            <person name="Clum A."/>
            <person name="Dockter R.B."/>
            <person name="Fauchery L."/>
            <person name="Guy J."/>
            <person name="Iotti M."/>
            <person name="Le Tacon F."/>
            <person name="Lindquist E.A."/>
            <person name="Lipzen A."/>
            <person name="Malagnac F."/>
            <person name="Mello A."/>
            <person name="Molinier V."/>
            <person name="Miyauchi S."/>
            <person name="Poulain J."/>
            <person name="Riccioni C."/>
            <person name="Rubini A."/>
            <person name="Sitrit Y."/>
            <person name="Splivallo R."/>
            <person name="Traeger S."/>
            <person name="Wang M."/>
            <person name="Zifcakova L."/>
            <person name="Wipf D."/>
            <person name="Zambonelli A."/>
            <person name="Paolocci F."/>
            <person name="Nowrousian M."/>
            <person name="Ottonello S."/>
            <person name="Baldrian P."/>
            <person name="Spatafora J.W."/>
            <person name="Henrissat B."/>
            <person name="Nagy L.G."/>
            <person name="Aury J.M."/>
            <person name="Wincker P."/>
            <person name="Grigoriev I.V."/>
            <person name="Bonfante P."/>
            <person name="Martin F.M."/>
        </authorList>
    </citation>
    <scope>NUCLEOTIDE SEQUENCE [LARGE SCALE GENOMIC DNA]</scope>
    <source>
        <strain evidence="9 10">ATCC MYA-4762</strain>
    </source>
</reference>
<accession>A0A3N4M701</accession>
<dbReference type="AlphaFoldDB" id="A0A3N4M701"/>
<evidence type="ECO:0000256" key="4">
    <source>
        <dbReference type="ARBA" id="ARBA00023136"/>
    </source>
</evidence>
<dbReference type="InParanoid" id="A0A3N4M701"/>
<keyword evidence="7" id="KW-0732">Signal</keyword>
<gene>
    <name evidence="9" type="ORF">L211DRAFT_854768</name>
</gene>
<sequence length="280" mass="29934">MKSSAPLLLAAATIVFLSTTVNAADQAPPDYKETLKDTYIGCFKSAGGLTSASGKAVWQSSGLCQQTCKGLGKKYSGLTKKFFCYCGDTLPSESDQVSNDVCNLNCAGYPQDPCGSNSGDYTIFLTDPTDADVEDRLYDPNKPLPTTSSTSSSSSAATSTVTKQETATVSQTPTATLEPSPKKSEPSGINKAGAAAGAVVGVLVAIAIGVGAFLFIRKQRRKKLEEEYRRSLAVREFHKKPETDLRLDPVMLQRRMSDGSIADNQDYSRRILKVTNPDGM</sequence>
<feature type="region of interest" description="Disordered" evidence="5">
    <location>
        <begin position="132"/>
        <end position="190"/>
    </location>
</feature>
<dbReference type="InterPro" id="IPR002889">
    <property type="entry name" value="WSC_carb-bd"/>
</dbReference>
<keyword evidence="10" id="KW-1185">Reference proteome</keyword>
<evidence type="ECO:0000259" key="8">
    <source>
        <dbReference type="PROSITE" id="PS51212"/>
    </source>
</evidence>
<comment type="subcellular location">
    <subcellularLocation>
        <location evidence="1">Membrane</location>
        <topology evidence="1">Single-pass membrane protein</topology>
    </subcellularLocation>
</comment>
<dbReference type="STRING" id="1051890.A0A3N4M701"/>
<dbReference type="EMBL" id="ML121527">
    <property type="protein sequence ID" value="RPB29439.1"/>
    <property type="molecule type" value="Genomic_DNA"/>
</dbReference>
<dbReference type="Pfam" id="PF01822">
    <property type="entry name" value="WSC"/>
    <property type="match status" value="1"/>
</dbReference>
<feature type="signal peptide" evidence="7">
    <location>
        <begin position="1"/>
        <end position="23"/>
    </location>
</feature>
<feature type="transmembrane region" description="Helical" evidence="6">
    <location>
        <begin position="192"/>
        <end position="216"/>
    </location>
</feature>
<dbReference type="OrthoDB" id="2019572at2759"/>
<dbReference type="PANTHER" id="PTHR15549">
    <property type="entry name" value="PAIRED IMMUNOGLOBULIN-LIKE TYPE 2 RECEPTOR"/>
    <property type="match status" value="1"/>
</dbReference>
<evidence type="ECO:0000256" key="3">
    <source>
        <dbReference type="ARBA" id="ARBA00022989"/>
    </source>
</evidence>
<evidence type="ECO:0000313" key="9">
    <source>
        <dbReference type="EMBL" id="RPB29439.1"/>
    </source>
</evidence>
<protein>
    <recommendedName>
        <fullName evidence="8">WSC domain-containing protein</fullName>
    </recommendedName>
</protein>
<dbReference type="GO" id="GO:0071944">
    <property type="term" value="C:cell periphery"/>
    <property type="evidence" value="ECO:0007669"/>
    <property type="project" value="UniProtKB-ARBA"/>
</dbReference>
<dbReference type="PROSITE" id="PS51212">
    <property type="entry name" value="WSC"/>
    <property type="match status" value="1"/>
</dbReference>
<evidence type="ECO:0000256" key="5">
    <source>
        <dbReference type="SAM" id="MobiDB-lite"/>
    </source>
</evidence>
<feature type="compositionally biased region" description="Low complexity" evidence="5">
    <location>
        <begin position="146"/>
        <end position="160"/>
    </location>
</feature>
<dbReference type="InterPro" id="IPR051694">
    <property type="entry name" value="Immunoregulatory_rcpt-like"/>
</dbReference>
<evidence type="ECO:0000256" key="2">
    <source>
        <dbReference type="ARBA" id="ARBA00022692"/>
    </source>
</evidence>